<dbReference type="EMBL" id="JACEQY010000025">
    <property type="protein sequence ID" value="MBA4864017.1"/>
    <property type="molecule type" value="Genomic_DNA"/>
</dbReference>
<evidence type="ECO:0000256" key="2">
    <source>
        <dbReference type="ARBA" id="ARBA00023125"/>
    </source>
</evidence>
<dbReference type="Gene3D" id="1.10.150.130">
    <property type="match status" value="1"/>
</dbReference>
<dbReference type="GO" id="GO:0006310">
    <property type="term" value="P:DNA recombination"/>
    <property type="evidence" value="ECO:0007669"/>
    <property type="project" value="UniProtKB-KW"/>
</dbReference>
<dbReference type="InterPro" id="IPR050090">
    <property type="entry name" value="Tyrosine_recombinase_XerCD"/>
</dbReference>
<keyword evidence="3" id="KW-0233">DNA recombination</keyword>
<evidence type="ECO:0000313" key="6">
    <source>
        <dbReference type="Proteomes" id="UP000586976"/>
    </source>
</evidence>
<dbReference type="GO" id="GO:0003677">
    <property type="term" value="F:DNA binding"/>
    <property type="evidence" value="ECO:0007669"/>
    <property type="project" value="UniProtKB-KW"/>
</dbReference>
<sequence>MGSFHKSCGCARQGRCPHPYAIRYRDAMGRQREETGFATQQDALDRLTKLYDERRNTPRDQAELKRRLGKQRFGEHAASWITRQRHYADGSVRTVHQLLQSQILPALGSRRLYTFTPTVIDDFIMSMEERNVGLATQQNAFDTLKKILLDARRKGAIPEDPFDGVIAPGYIPRPVTIPTLDEIHALKDAASDGLRLLIDLMSGCGHRNGEAYAANIERVVADDVYRITEQIDGVKRTPSRLKHRKAGEFREVPLPSVVRESLLTYAKKYGADSHGYLLRTQRSPYWAHTTLQYQWSAARKRAGITRKLNPYSLRHYFASNCLSKGIPITDVAEWMGHKNIIMTFKIYRHLMPASIGRAAKALNESL</sequence>
<keyword evidence="2" id="KW-0238">DNA-binding</keyword>
<evidence type="ECO:0000256" key="3">
    <source>
        <dbReference type="ARBA" id="ARBA00023172"/>
    </source>
</evidence>
<evidence type="ECO:0000259" key="4">
    <source>
        <dbReference type="PROSITE" id="PS51898"/>
    </source>
</evidence>
<accession>A0A7W2HHH5</accession>
<comment type="similarity">
    <text evidence="1">Belongs to the 'phage' integrase family.</text>
</comment>
<evidence type="ECO:0000313" key="5">
    <source>
        <dbReference type="EMBL" id="MBA4864017.1"/>
    </source>
</evidence>
<feature type="domain" description="Tyr recombinase" evidence="4">
    <location>
        <begin position="173"/>
        <end position="360"/>
    </location>
</feature>
<dbReference type="CDD" id="cd01189">
    <property type="entry name" value="INT_ICEBs1_C_like"/>
    <property type="match status" value="1"/>
</dbReference>
<gene>
    <name evidence="5" type="ORF">H1V43_22190</name>
</gene>
<dbReference type="InterPro" id="IPR013762">
    <property type="entry name" value="Integrase-like_cat_sf"/>
</dbReference>
<organism evidence="5 6">
    <name type="scientific">Streptomyces himalayensis subsp. aureolus</name>
    <dbReference type="NCBI Taxonomy" id="2758039"/>
    <lineage>
        <taxon>Bacteria</taxon>
        <taxon>Bacillati</taxon>
        <taxon>Actinomycetota</taxon>
        <taxon>Actinomycetes</taxon>
        <taxon>Kitasatosporales</taxon>
        <taxon>Streptomycetaceae</taxon>
        <taxon>Streptomyces</taxon>
        <taxon>Streptomyces himalayensis</taxon>
    </lineage>
</organism>
<comment type="caution">
    <text evidence="5">The sequence shown here is derived from an EMBL/GenBank/DDBJ whole genome shotgun (WGS) entry which is preliminary data.</text>
</comment>
<dbReference type="InterPro" id="IPR010998">
    <property type="entry name" value="Integrase_recombinase_N"/>
</dbReference>
<dbReference type="SUPFAM" id="SSF56349">
    <property type="entry name" value="DNA breaking-rejoining enzymes"/>
    <property type="match status" value="1"/>
</dbReference>
<dbReference type="Pfam" id="PF00589">
    <property type="entry name" value="Phage_integrase"/>
    <property type="match status" value="1"/>
</dbReference>
<evidence type="ECO:0000256" key="1">
    <source>
        <dbReference type="ARBA" id="ARBA00008857"/>
    </source>
</evidence>
<dbReference type="InterPro" id="IPR011010">
    <property type="entry name" value="DNA_brk_join_enz"/>
</dbReference>
<dbReference type="Gene3D" id="1.10.443.10">
    <property type="entry name" value="Intergrase catalytic core"/>
    <property type="match status" value="1"/>
</dbReference>
<dbReference type="InterPro" id="IPR002104">
    <property type="entry name" value="Integrase_catalytic"/>
</dbReference>
<dbReference type="AlphaFoldDB" id="A0A7W2HHH5"/>
<dbReference type="PANTHER" id="PTHR30349:SF64">
    <property type="entry name" value="PROPHAGE INTEGRASE INTD-RELATED"/>
    <property type="match status" value="1"/>
</dbReference>
<protein>
    <submittedName>
        <fullName evidence="5">Site-specific integrase</fullName>
    </submittedName>
</protein>
<reference evidence="5 6" key="1">
    <citation type="submission" date="2020-07" db="EMBL/GenBank/DDBJ databases">
        <title>Streptomyces isolated from Indian soil.</title>
        <authorList>
            <person name="Mandal S."/>
            <person name="Maiti P.K."/>
        </authorList>
    </citation>
    <scope>NUCLEOTIDE SEQUENCE [LARGE SCALE GENOMIC DNA]</scope>
    <source>
        <strain evidence="5 6">PSKA54</strain>
    </source>
</reference>
<keyword evidence="6" id="KW-1185">Reference proteome</keyword>
<dbReference type="PROSITE" id="PS51898">
    <property type="entry name" value="TYR_RECOMBINASE"/>
    <property type="match status" value="1"/>
</dbReference>
<dbReference type="Proteomes" id="UP000586976">
    <property type="component" value="Unassembled WGS sequence"/>
</dbReference>
<proteinExistence type="inferred from homology"/>
<dbReference type="PANTHER" id="PTHR30349">
    <property type="entry name" value="PHAGE INTEGRASE-RELATED"/>
    <property type="match status" value="1"/>
</dbReference>
<name>A0A7W2HHH5_9ACTN</name>
<dbReference type="GO" id="GO:0015074">
    <property type="term" value="P:DNA integration"/>
    <property type="evidence" value="ECO:0007669"/>
    <property type="project" value="InterPro"/>
</dbReference>